<dbReference type="STRING" id="1797593.A3A65_04645"/>
<organism evidence="1 2">
    <name type="scientific">Candidatus Chisholmbacteria bacterium RIFCSPLOWO2_01_FULL_49_14</name>
    <dbReference type="NCBI Taxonomy" id="1797593"/>
    <lineage>
        <taxon>Bacteria</taxon>
        <taxon>Candidatus Chisholmiibacteriota</taxon>
    </lineage>
</organism>
<evidence type="ECO:0000313" key="2">
    <source>
        <dbReference type="Proteomes" id="UP000176723"/>
    </source>
</evidence>
<comment type="caution">
    <text evidence="1">The sequence shown here is derived from an EMBL/GenBank/DDBJ whole genome shotgun (WGS) entry which is preliminary data.</text>
</comment>
<proteinExistence type="predicted"/>
<dbReference type="EMBL" id="MHCL01000003">
    <property type="protein sequence ID" value="OGY22414.1"/>
    <property type="molecule type" value="Genomic_DNA"/>
</dbReference>
<accession>A0A1G1W480</accession>
<protein>
    <submittedName>
        <fullName evidence="1">Uncharacterized protein</fullName>
    </submittedName>
</protein>
<name>A0A1G1W480_9BACT</name>
<reference evidence="1 2" key="1">
    <citation type="journal article" date="2016" name="Nat. Commun.">
        <title>Thousands of microbial genomes shed light on interconnected biogeochemical processes in an aquifer system.</title>
        <authorList>
            <person name="Anantharaman K."/>
            <person name="Brown C.T."/>
            <person name="Hug L.A."/>
            <person name="Sharon I."/>
            <person name="Castelle C.J."/>
            <person name="Probst A.J."/>
            <person name="Thomas B.C."/>
            <person name="Singh A."/>
            <person name="Wilkins M.J."/>
            <person name="Karaoz U."/>
            <person name="Brodie E.L."/>
            <person name="Williams K.H."/>
            <person name="Hubbard S.S."/>
            <person name="Banfield J.F."/>
        </authorList>
    </citation>
    <scope>NUCLEOTIDE SEQUENCE [LARGE SCALE GENOMIC DNA]</scope>
</reference>
<dbReference type="AlphaFoldDB" id="A0A1G1W480"/>
<evidence type="ECO:0000313" key="1">
    <source>
        <dbReference type="EMBL" id="OGY22414.1"/>
    </source>
</evidence>
<dbReference type="Proteomes" id="UP000176723">
    <property type="component" value="Unassembled WGS sequence"/>
</dbReference>
<gene>
    <name evidence="1" type="ORF">A3A65_04645</name>
</gene>
<sequence length="118" mass="13179">MLKFTIIVAIIAVLLIIPLRIGVTSGGFFRDGVIEGLQSCNQDSDCSWVSTSCCECYEGGSEMLINKQKKWMFDALVKDVCLGEEVCNTENYCHNEAVYCDRTCKFGTKTYSKPLLVQ</sequence>